<dbReference type="InterPro" id="IPR001544">
    <property type="entry name" value="Aminotrans_IV"/>
</dbReference>
<dbReference type="GO" id="GO:0046394">
    <property type="term" value="P:carboxylic acid biosynthetic process"/>
    <property type="evidence" value="ECO:0007669"/>
    <property type="project" value="UniProtKB-ARBA"/>
</dbReference>
<comment type="similarity">
    <text evidence="2 4">Belongs to the class-IV pyridoxal-phosphate-dependent aminotransferase family.</text>
</comment>
<evidence type="ECO:0000313" key="7">
    <source>
        <dbReference type="Proteomes" id="UP001300383"/>
    </source>
</evidence>
<keyword evidence="6" id="KW-0808">Transferase</keyword>
<dbReference type="GO" id="GO:0008652">
    <property type="term" value="P:amino acid biosynthetic process"/>
    <property type="evidence" value="ECO:0007669"/>
    <property type="project" value="UniProtKB-ARBA"/>
</dbReference>
<keyword evidence="7" id="KW-1185">Reference proteome</keyword>
<sequence length="260" mass="28838">MKRGMIEPDDGYYFGLGAFETIAVEENRPLFLKEHLERLGQALKTLGLSDGARNGALFVTAGQVDSWLDTHPVDRGALKIVVSQKNILFLERGNPYTEAHYVQGFQAAVSEIRRNSTSPFTYIKSLNYGDCILEKRRAKETGIDEPLFLNERNELCEGAVSNLFFVGKDGTVATPKVSCGLLPGVVRRVLLEHGMAGEAVILPEELGSFSEAFLTNSLMGIMPVSKIIGQGGEVISFGKRTVTEQIRRFYEAVKREEMMR</sequence>
<evidence type="ECO:0000256" key="2">
    <source>
        <dbReference type="ARBA" id="ARBA00009320"/>
    </source>
</evidence>
<dbReference type="Pfam" id="PF01063">
    <property type="entry name" value="Aminotran_4"/>
    <property type="match status" value="1"/>
</dbReference>
<dbReference type="InterPro" id="IPR043132">
    <property type="entry name" value="BCAT-like_C"/>
</dbReference>
<dbReference type="Proteomes" id="UP001300383">
    <property type="component" value="Unassembled WGS sequence"/>
</dbReference>
<dbReference type="PANTHER" id="PTHR42743:SF11">
    <property type="entry name" value="AMINODEOXYCHORISMATE LYASE"/>
    <property type="match status" value="1"/>
</dbReference>
<evidence type="ECO:0000313" key="6">
    <source>
        <dbReference type="EMBL" id="MDI9242264.1"/>
    </source>
</evidence>
<evidence type="ECO:0000256" key="4">
    <source>
        <dbReference type="RuleBase" id="RU004106"/>
    </source>
</evidence>
<organism evidence="6 7">
    <name type="scientific">Fusibacillus kribbianus</name>
    <dbReference type="NCBI Taxonomy" id="3044208"/>
    <lineage>
        <taxon>Bacteria</taxon>
        <taxon>Bacillati</taxon>
        <taxon>Bacillota</taxon>
        <taxon>Clostridia</taxon>
        <taxon>Lachnospirales</taxon>
        <taxon>Lachnospiraceae</taxon>
        <taxon>Fusibacillus</taxon>
    </lineage>
</organism>
<dbReference type="InterPro" id="IPR018300">
    <property type="entry name" value="Aminotrans_IV_CS"/>
</dbReference>
<dbReference type="Gene3D" id="3.30.470.10">
    <property type="match status" value="1"/>
</dbReference>
<protein>
    <submittedName>
        <fullName evidence="6">Aminotransferase class IV</fullName>
    </submittedName>
</protein>
<dbReference type="RefSeq" id="WP_283230713.1">
    <property type="nucleotide sequence ID" value="NZ_JASGBQ010000010.1"/>
</dbReference>
<gene>
    <name evidence="6" type="ORF">QJ036_07245</name>
</gene>
<keyword evidence="6" id="KW-0032">Aminotransferase</keyword>
<dbReference type="PANTHER" id="PTHR42743">
    <property type="entry name" value="AMINO-ACID AMINOTRANSFERASE"/>
    <property type="match status" value="1"/>
</dbReference>
<dbReference type="FunFam" id="3.20.10.10:FF:000002">
    <property type="entry name" value="D-alanine aminotransferase"/>
    <property type="match status" value="1"/>
</dbReference>
<dbReference type="Gene3D" id="3.20.10.10">
    <property type="entry name" value="D-amino Acid Aminotransferase, subunit A, domain 2"/>
    <property type="match status" value="1"/>
</dbReference>
<keyword evidence="3 5" id="KW-0663">Pyridoxal phosphate</keyword>
<reference evidence="6 7" key="1">
    <citation type="submission" date="2023-05" db="EMBL/GenBank/DDBJ databases">
        <title>[ruminococcus] sp. nov., isolated from a pig farm feces dump.</title>
        <authorList>
            <person name="Chang Y.-H."/>
        </authorList>
    </citation>
    <scope>NUCLEOTIDE SEQUENCE [LARGE SCALE GENOMIC DNA]</scope>
    <source>
        <strain evidence="6 7">YH-rum2234</strain>
    </source>
</reference>
<evidence type="ECO:0000256" key="1">
    <source>
        <dbReference type="ARBA" id="ARBA00001933"/>
    </source>
</evidence>
<evidence type="ECO:0000256" key="5">
    <source>
        <dbReference type="RuleBase" id="RU004516"/>
    </source>
</evidence>
<comment type="caution">
    <text evidence="6">The sequence shown here is derived from an EMBL/GenBank/DDBJ whole genome shotgun (WGS) entry which is preliminary data.</text>
</comment>
<dbReference type="InterPro" id="IPR050571">
    <property type="entry name" value="Class-IV_PLP-Dep_Aminotrnsfr"/>
</dbReference>
<name>A0AAP4B9M4_9FIRM</name>
<evidence type="ECO:0000256" key="3">
    <source>
        <dbReference type="ARBA" id="ARBA00022898"/>
    </source>
</evidence>
<dbReference type="GO" id="GO:0005829">
    <property type="term" value="C:cytosol"/>
    <property type="evidence" value="ECO:0007669"/>
    <property type="project" value="TreeGrafter"/>
</dbReference>
<dbReference type="GO" id="GO:0008483">
    <property type="term" value="F:transaminase activity"/>
    <property type="evidence" value="ECO:0007669"/>
    <property type="project" value="UniProtKB-KW"/>
</dbReference>
<comment type="cofactor">
    <cofactor evidence="1 5">
        <name>pyridoxal 5'-phosphate</name>
        <dbReference type="ChEBI" id="CHEBI:597326"/>
    </cofactor>
</comment>
<dbReference type="EMBL" id="JASGBQ010000010">
    <property type="protein sequence ID" value="MDI9242264.1"/>
    <property type="molecule type" value="Genomic_DNA"/>
</dbReference>
<dbReference type="AlphaFoldDB" id="A0AAP4B9M4"/>
<dbReference type="InterPro" id="IPR043131">
    <property type="entry name" value="BCAT-like_N"/>
</dbReference>
<dbReference type="InterPro" id="IPR036038">
    <property type="entry name" value="Aminotransferase-like"/>
</dbReference>
<proteinExistence type="inferred from homology"/>
<accession>A0AAP4B9M4</accession>
<dbReference type="PROSITE" id="PS00770">
    <property type="entry name" value="AA_TRANSFER_CLASS_4"/>
    <property type="match status" value="1"/>
</dbReference>
<dbReference type="SUPFAM" id="SSF56752">
    <property type="entry name" value="D-aminoacid aminotransferase-like PLP-dependent enzymes"/>
    <property type="match status" value="1"/>
</dbReference>